<dbReference type="GO" id="GO:0010506">
    <property type="term" value="P:regulation of autophagy"/>
    <property type="evidence" value="ECO:0007669"/>
    <property type="project" value="InterPro"/>
</dbReference>
<feature type="region of interest" description="Disordered" evidence="1">
    <location>
        <begin position="165"/>
        <end position="264"/>
    </location>
</feature>
<feature type="compositionally biased region" description="Polar residues" evidence="1">
    <location>
        <begin position="249"/>
        <end position="258"/>
    </location>
</feature>
<feature type="compositionally biased region" description="Basic and acidic residues" evidence="1">
    <location>
        <begin position="209"/>
        <end position="218"/>
    </location>
</feature>
<evidence type="ECO:0000313" key="5">
    <source>
        <dbReference type="Proteomes" id="UP000023152"/>
    </source>
</evidence>
<evidence type="ECO:0000256" key="1">
    <source>
        <dbReference type="SAM" id="MobiDB-lite"/>
    </source>
</evidence>
<dbReference type="Proteomes" id="UP000023152">
    <property type="component" value="Unassembled WGS sequence"/>
</dbReference>
<dbReference type="PANTHER" id="PTHR24348">
    <property type="entry name" value="SERINE/THREONINE-PROTEIN KINASE UNC-51-RELATED"/>
    <property type="match status" value="1"/>
</dbReference>
<keyword evidence="2" id="KW-0472">Membrane</keyword>
<evidence type="ECO:0000256" key="2">
    <source>
        <dbReference type="SAM" id="Phobius"/>
    </source>
</evidence>
<keyword evidence="2" id="KW-0812">Transmembrane</keyword>
<feature type="compositionally biased region" description="Polar residues" evidence="1">
    <location>
        <begin position="165"/>
        <end position="180"/>
    </location>
</feature>
<reference evidence="4 5" key="1">
    <citation type="journal article" date="2013" name="Curr. Biol.">
        <title>The Genome of the Foraminiferan Reticulomyxa filosa.</title>
        <authorList>
            <person name="Glockner G."/>
            <person name="Hulsmann N."/>
            <person name="Schleicher M."/>
            <person name="Noegel A.A."/>
            <person name="Eichinger L."/>
            <person name="Gallinger C."/>
            <person name="Pawlowski J."/>
            <person name="Sierra R."/>
            <person name="Euteneuer U."/>
            <person name="Pillet L."/>
            <person name="Moustafa A."/>
            <person name="Platzer M."/>
            <person name="Groth M."/>
            <person name="Szafranski K."/>
            <person name="Schliwa M."/>
        </authorList>
    </citation>
    <scope>NUCLEOTIDE SEQUENCE [LARGE SCALE GENOMIC DNA]</scope>
</reference>
<proteinExistence type="predicted"/>
<sequence length="347" mass="39890">MDLKVENILIQSVKDKCWKIFVADLGSSLRLCDTSLMEMTYSSWCELGTIMYHSPELILHLSQCVSDRWDVWSYACILVEMLIGFPLFYGFDHFDMMSLIGQCPKYLLEVSPLRKQYYVSDGFEDVLQVEFKKRVPQQIAWKGIEHLKQSLACVIDLPVFSKPSESQKASNTISNANEHATTPPNSNSNSNNTNTNSNPSPADNTDINLKQKPEDHPLNEGTKTTAEPSLETQDKEKEEKGQQDESDSSKNCTQTVPSSELDKESIQTEALDHFIDLIKNSFMNPRNLFSCVVCAYDVLSVFVFFFFFFFCAYFLFLFYCCYHSPLSLDFLLFPFFFFFFPLCETDK</sequence>
<keyword evidence="5" id="KW-1185">Reference proteome</keyword>
<gene>
    <name evidence="4" type="ORF">RFI_27832</name>
</gene>
<feature type="domain" description="Protein kinase" evidence="3">
    <location>
        <begin position="1"/>
        <end position="160"/>
    </location>
</feature>
<feature type="transmembrane region" description="Helical" evidence="2">
    <location>
        <begin position="288"/>
        <end position="316"/>
    </location>
</feature>
<dbReference type="OrthoDB" id="248923at2759"/>
<organism evidence="4 5">
    <name type="scientific">Reticulomyxa filosa</name>
    <dbReference type="NCBI Taxonomy" id="46433"/>
    <lineage>
        <taxon>Eukaryota</taxon>
        <taxon>Sar</taxon>
        <taxon>Rhizaria</taxon>
        <taxon>Retaria</taxon>
        <taxon>Foraminifera</taxon>
        <taxon>Monothalamids</taxon>
        <taxon>Reticulomyxidae</taxon>
        <taxon>Reticulomyxa</taxon>
    </lineage>
</organism>
<dbReference type="InterPro" id="IPR045269">
    <property type="entry name" value="Atg1-like"/>
</dbReference>
<dbReference type="AlphaFoldDB" id="X6M7C0"/>
<dbReference type="EMBL" id="ASPP01024011">
    <property type="protein sequence ID" value="ETO09546.1"/>
    <property type="molecule type" value="Genomic_DNA"/>
</dbReference>
<comment type="caution">
    <text evidence="4">The sequence shown here is derived from an EMBL/GenBank/DDBJ whole genome shotgun (WGS) entry which is preliminary data.</text>
</comment>
<evidence type="ECO:0000259" key="3">
    <source>
        <dbReference type="PROSITE" id="PS50011"/>
    </source>
</evidence>
<evidence type="ECO:0000313" key="4">
    <source>
        <dbReference type="EMBL" id="ETO09546.1"/>
    </source>
</evidence>
<feature type="transmembrane region" description="Helical" evidence="2">
    <location>
        <begin position="322"/>
        <end position="343"/>
    </location>
</feature>
<keyword evidence="2" id="KW-1133">Transmembrane helix</keyword>
<name>X6M7C0_RETFI</name>
<dbReference type="Gene3D" id="1.10.510.10">
    <property type="entry name" value="Transferase(Phosphotransferase) domain 1"/>
    <property type="match status" value="1"/>
</dbReference>
<feature type="compositionally biased region" description="Basic and acidic residues" evidence="1">
    <location>
        <begin position="232"/>
        <end position="243"/>
    </location>
</feature>
<dbReference type="InterPro" id="IPR011009">
    <property type="entry name" value="Kinase-like_dom_sf"/>
</dbReference>
<feature type="transmembrane region" description="Helical" evidence="2">
    <location>
        <begin position="71"/>
        <end position="91"/>
    </location>
</feature>
<protein>
    <recommendedName>
        <fullName evidence="3">Protein kinase domain-containing protein</fullName>
    </recommendedName>
</protein>
<dbReference type="GO" id="GO:0004674">
    <property type="term" value="F:protein serine/threonine kinase activity"/>
    <property type="evidence" value="ECO:0007669"/>
    <property type="project" value="InterPro"/>
</dbReference>
<dbReference type="SUPFAM" id="SSF56112">
    <property type="entry name" value="Protein kinase-like (PK-like)"/>
    <property type="match status" value="1"/>
</dbReference>
<feature type="compositionally biased region" description="Low complexity" evidence="1">
    <location>
        <begin position="181"/>
        <end position="201"/>
    </location>
</feature>
<dbReference type="InterPro" id="IPR000719">
    <property type="entry name" value="Prot_kinase_dom"/>
</dbReference>
<dbReference type="GO" id="GO:0005737">
    <property type="term" value="C:cytoplasm"/>
    <property type="evidence" value="ECO:0007669"/>
    <property type="project" value="TreeGrafter"/>
</dbReference>
<accession>X6M7C0</accession>
<dbReference type="Pfam" id="PF00069">
    <property type="entry name" value="Pkinase"/>
    <property type="match status" value="1"/>
</dbReference>
<dbReference type="GO" id="GO:0005524">
    <property type="term" value="F:ATP binding"/>
    <property type="evidence" value="ECO:0007669"/>
    <property type="project" value="InterPro"/>
</dbReference>
<dbReference type="PROSITE" id="PS50011">
    <property type="entry name" value="PROTEIN_KINASE_DOM"/>
    <property type="match status" value="1"/>
</dbReference>